<dbReference type="Gene3D" id="3.30.559.10">
    <property type="entry name" value="Chloramphenicol acetyltransferase-like domain"/>
    <property type="match status" value="2"/>
</dbReference>
<dbReference type="AlphaFoldDB" id="A0A014PJ58"/>
<dbReference type="InterPro" id="IPR023213">
    <property type="entry name" value="CAT-like_dom_sf"/>
</dbReference>
<comment type="caution">
    <text evidence="2">The sequence shown here is derived from an EMBL/GenBank/DDBJ whole genome shotgun (WGS) entry which is preliminary data.</text>
</comment>
<reference evidence="2 3" key="1">
    <citation type="submission" date="2014-02" db="EMBL/GenBank/DDBJ databases">
        <title>The genome sequence of the entomopathogenic fungus Metarhizium robertsii ARSEF 2575.</title>
        <authorList>
            <person name="Giuliano Garisto Donzelli B."/>
            <person name="Roe B.A."/>
            <person name="Macmil S.L."/>
            <person name="Krasnoff S.B."/>
            <person name="Gibson D.M."/>
        </authorList>
    </citation>
    <scope>NUCLEOTIDE SEQUENCE [LARGE SCALE GENOMIC DNA]</scope>
    <source>
        <strain evidence="2 3">ARSEF 2575</strain>
    </source>
</reference>
<evidence type="ECO:0000256" key="1">
    <source>
        <dbReference type="ARBA" id="ARBA00022679"/>
    </source>
</evidence>
<organism evidence="2 3">
    <name type="scientific">Metarhizium robertsii</name>
    <dbReference type="NCBI Taxonomy" id="568076"/>
    <lineage>
        <taxon>Eukaryota</taxon>
        <taxon>Fungi</taxon>
        <taxon>Dikarya</taxon>
        <taxon>Ascomycota</taxon>
        <taxon>Pezizomycotina</taxon>
        <taxon>Sordariomycetes</taxon>
        <taxon>Hypocreomycetidae</taxon>
        <taxon>Hypocreales</taxon>
        <taxon>Clavicipitaceae</taxon>
        <taxon>Metarhizium</taxon>
    </lineage>
</organism>
<evidence type="ECO:0000313" key="3">
    <source>
        <dbReference type="Proteomes" id="UP000030151"/>
    </source>
</evidence>
<protein>
    <submittedName>
        <fullName evidence="2">Transferase family protein</fullName>
    </submittedName>
</protein>
<proteinExistence type="predicted"/>
<evidence type="ECO:0000313" key="2">
    <source>
        <dbReference type="EMBL" id="EXU95721.1"/>
    </source>
</evidence>
<dbReference type="GO" id="GO:0016747">
    <property type="term" value="F:acyltransferase activity, transferring groups other than amino-acyl groups"/>
    <property type="evidence" value="ECO:0007669"/>
    <property type="project" value="TreeGrafter"/>
</dbReference>
<gene>
    <name evidence="2" type="ORF">X797_011176</name>
</gene>
<accession>A0A014PJ58</accession>
<dbReference type="EMBL" id="JELW01000067">
    <property type="protein sequence ID" value="EXU95721.1"/>
    <property type="molecule type" value="Genomic_DNA"/>
</dbReference>
<dbReference type="Pfam" id="PF02458">
    <property type="entry name" value="Transferase"/>
    <property type="match status" value="1"/>
</dbReference>
<dbReference type="PANTHER" id="PTHR31642:SF310">
    <property type="entry name" value="FATTY ALCOHOL:CAFFEOYL-COA ACYLTRANSFERASE"/>
    <property type="match status" value="1"/>
</dbReference>
<sequence length="477" mass="52302">MAHNLKTERLTPLDTIMPRTYIRAFLVFRVPNTGNAALQKLRAGLDLLAKQVPWLCGRVVSVCPDDDKAASFEIQWGPCENTLNMADKGSTTVSYKAFCMDGMQPTAIPDSVWPMPDMAGNDLTAPGAPIFDASVFRFAGDEGIGLCICLHHNVVDAFGFAEIAKLWARNMDSPERLTPIPTRDGPDRLRRHLSADLEITSSKSLDALFASHPEYSRIPPNLPSEFHPCVCKVFGIPVSQVQSIKNQLSGLASTTPTTNAVVCALIWSAITRSRARRNPNLLNQTSRLVTAVNGRPRINADLSGEGEPFLANLVLYAMAAIPASDLDVSTEKGRTQVLAKICDAISQSQAHSQINSRSIGEVYNLVERVGHHGNIHVGWDLFSSQDLTITSWSDLDLYQADFGVGLGKPDCVRVPCSQADGVGLILPRKRSASTNGRSEMVEIMVMLRDDDMNVLEDIWDDLLLRERHVTIEARAET</sequence>
<keyword evidence="1 2" id="KW-0808">Transferase</keyword>
<dbReference type="PANTHER" id="PTHR31642">
    <property type="entry name" value="TRICHOTHECENE 3-O-ACETYLTRANSFERASE"/>
    <property type="match status" value="1"/>
</dbReference>
<dbReference type="eggNOG" id="ENOG502SK3E">
    <property type="taxonomic scope" value="Eukaryota"/>
</dbReference>
<name>A0A014PJ58_9HYPO</name>
<dbReference type="OrthoDB" id="1862401at2759"/>
<dbReference type="HOGENOM" id="CLU_026450_1_0_1"/>
<dbReference type="InterPro" id="IPR050317">
    <property type="entry name" value="Plant_Fungal_Acyltransferase"/>
</dbReference>
<dbReference type="Proteomes" id="UP000030151">
    <property type="component" value="Unassembled WGS sequence"/>
</dbReference>